<sequence length="141" mass="16249">MNMIKYLIKQKVKGLIFTLIVFSPYTYSKNKVEIINVTGLEITDSNDRDIIDICKKWKLSKNDVNNILSLSKEYDSSPYSIFYQTPCDIVGKAKIGNEIWKYYINGGGMITLINKNKEIFFGCEAKKCDPFFIFPFDGMNP</sequence>
<protein>
    <submittedName>
        <fullName evidence="1">Uncharacterized protein</fullName>
    </submittedName>
</protein>
<organism evidence="1 2">
    <name type="scientific">Xenorhabdus taiwanensis</name>
    <dbReference type="NCBI Taxonomy" id="3085177"/>
    <lineage>
        <taxon>Bacteria</taxon>
        <taxon>Pseudomonadati</taxon>
        <taxon>Pseudomonadota</taxon>
        <taxon>Gammaproteobacteria</taxon>
        <taxon>Enterobacterales</taxon>
        <taxon>Morganellaceae</taxon>
        <taxon>Xenorhabdus</taxon>
    </lineage>
</organism>
<reference evidence="1 2" key="1">
    <citation type="submission" date="2023-10" db="EMBL/GenBank/DDBJ databases">
        <title>Xenorhabdus taiwanensis sp. nov., a symbiotic bacterium associated with the entomopathogenic nematode Steinernema taiwanensis.</title>
        <authorList>
            <person name="Tseng C.T."/>
            <person name="Shu H.Y."/>
            <person name="Chen M.H."/>
            <person name="Fang Y.J."/>
            <person name="Wu T.L."/>
            <person name="Lin Y.C."/>
            <person name="Huang C.J."/>
        </authorList>
    </citation>
    <scope>NUCLEOTIDE SEQUENCE [LARGE SCALE GENOMIC DNA]</scope>
    <source>
        <strain evidence="1 2">TCT-1</strain>
    </source>
</reference>
<evidence type="ECO:0000313" key="1">
    <source>
        <dbReference type="EMBL" id="BET95844.1"/>
    </source>
</evidence>
<keyword evidence="2" id="KW-1185">Reference proteome</keyword>
<name>A0ABM8JT51_9GAMM</name>
<dbReference type="EMBL" id="AP028978">
    <property type="protein sequence ID" value="BET95844.1"/>
    <property type="molecule type" value="Genomic_DNA"/>
</dbReference>
<gene>
    <name evidence="1" type="ORF">TCT1_07650</name>
</gene>
<accession>A0ABM8JT51</accession>
<dbReference type="Proteomes" id="UP001529514">
    <property type="component" value="Chromosome"/>
</dbReference>
<proteinExistence type="predicted"/>
<evidence type="ECO:0000313" key="2">
    <source>
        <dbReference type="Proteomes" id="UP001529514"/>
    </source>
</evidence>